<dbReference type="InterPro" id="IPR036249">
    <property type="entry name" value="Thioredoxin-like_sf"/>
</dbReference>
<dbReference type="AlphaFoldDB" id="A0A4Q5M1Y2"/>
<evidence type="ECO:0000259" key="3">
    <source>
        <dbReference type="PROSITE" id="PS51352"/>
    </source>
</evidence>
<keyword evidence="5" id="KW-1185">Reference proteome</keyword>
<keyword evidence="2" id="KW-0732">Signal</keyword>
<proteinExistence type="predicted"/>
<gene>
    <name evidence="4" type="ORF">EWM59_07020</name>
</gene>
<organism evidence="4 5">
    <name type="scientific">Emticicia agri</name>
    <dbReference type="NCBI Taxonomy" id="2492393"/>
    <lineage>
        <taxon>Bacteria</taxon>
        <taxon>Pseudomonadati</taxon>
        <taxon>Bacteroidota</taxon>
        <taxon>Cytophagia</taxon>
        <taxon>Cytophagales</taxon>
        <taxon>Leadbetterellaceae</taxon>
        <taxon>Emticicia</taxon>
    </lineage>
</organism>
<dbReference type="SUPFAM" id="SSF52833">
    <property type="entry name" value="Thioredoxin-like"/>
    <property type="match status" value="1"/>
</dbReference>
<dbReference type="PANTHER" id="PTHR32234">
    <property type="entry name" value="THIOL:DISULFIDE INTERCHANGE PROTEIN DSBD"/>
    <property type="match status" value="1"/>
</dbReference>
<dbReference type="GO" id="GO:0015035">
    <property type="term" value="F:protein-disulfide reductase activity"/>
    <property type="evidence" value="ECO:0007669"/>
    <property type="project" value="TreeGrafter"/>
</dbReference>
<accession>A0A4Q5M1Y2</accession>
<evidence type="ECO:0000313" key="4">
    <source>
        <dbReference type="EMBL" id="RYU96261.1"/>
    </source>
</evidence>
<dbReference type="GO" id="GO:0045454">
    <property type="term" value="P:cell redox homeostasis"/>
    <property type="evidence" value="ECO:0007669"/>
    <property type="project" value="TreeGrafter"/>
</dbReference>
<dbReference type="OrthoDB" id="9811036at2"/>
<dbReference type="PANTHER" id="PTHR32234:SF0">
    <property type="entry name" value="THIOL:DISULFIDE INTERCHANGE PROTEIN DSBD"/>
    <property type="match status" value="1"/>
</dbReference>
<sequence>MKKHLVWILLIGSINLTHAQMKFVKGQERSMQQILAEAKAKKQIIFVDVFTTWCGPCKWMDEHTFADARVSEKFNKQFINFKVDGDTSEGQVVRSLYKVGAYPTYLFIAPEGKVLHRIEGVMPPQVFMDEADFAVKRAKEN</sequence>
<dbReference type="EMBL" id="SEWF01000008">
    <property type="protein sequence ID" value="RYU96261.1"/>
    <property type="molecule type" value="Genomic_DNA"/>
</dbReference>
<comment type="caution">
    <text evidence="4">The sequence shown here is derived from an EMBL/GenBank/DDBJ whole genome shotgun (WGS) entry which is preliminary data.</text>
</comment>
<feature type="chain" id="PRO_5020880143" evidence="2">
    <location>
        <begin position="20"/>
        <end position="141"/>
    </location>
</feature>
<dbReference type="RefSeq" id="WP_130020242.1">
    <property type="nucleotide sequence ID" value="NZ_SEWF01000008.1"/>
</dbReference>
<dbReference type="PROSITE" id="PS51352">
    <property type="entry name" value="THIOREDOXIN_2"/>
    <property type="match status" value="1"/>
</dbReference>
<dbReference type="InterPro" id="IPR017937">
    <property type="entry name" value="Thioredoxin_CS"/>
</dbReference>
<evidence type="ECO:0000256" key="1">
    <source>
        <dbReference type="ARBA" id="ARBA00023284"/>
    </source>
</evidence>
<dbReference type="PROSITE" id="PS00194">
    <property type="entry name" value="THIOREDOXIN_1"/>
    <property type="match status" value="1"/>
</dbReference>
<dbReference type="InterPro" id="IPR013766">
    <property type="entry name" value="Thioredoxin_domain"/>
</dbReference>
<dbReference type="Pfam" id="PF13899">
    <property type="entry name" value="Thioredoxin_7"/>
    <property type="match status" value="1"/>
</dbReference>
<name>A0A4Q5M1Y2_9BACT</name>
<keyword evidence="1" id="KW-0676">Redox-active center</keyword>
<feature type="domain" description="Thioredoxin" evidence="3">
    <location>
        <begin position="9"/>
        <end position="136"/>
    </location>
</feature>
<dbReference type="Proteomes" id="UP000293162">
    <property type="component" value="Unassembled WGS sequence"/>
</dbReference>
<reference evidence="4 5" key="1">
    <citation type="submission" date="2019-02" db="EMBL/GenBank/DDBJ databases">
        <title>Bacterial novel species Emticicia sp. 17J42-9 isolated from soil.</title>
        <authorList>
            <person name="Jung H.-Y."/>
        </authorList>
    </citation>
    <scope>NUCLEOTIDE SEQUENCE [LARGE SCALE GENOMIC DNA]</scope>
    <source>
        <strain evidence="4 5">17J42-9</strain>
    </source>
</reference>
<protein>
    <submittedName>
        <fullName evidence="4">DUF255 domain-containing protein</fullName>
    </submittedName>
</protein>
<evidence type="ECO:0000313" key="5">
    <source>
        <dbReference type="Proteomes" id="UP000293162"/>
    </source>
</evidence>
<dbReference type="Gene3D" id="3.40.30.10">
    <property type="entry name" value="Glutaredoxin"/>
    <property type="match status" value="1"/>
</dbReference>
<feature type="signal peptide" evidence="2">
    <location>
        <begin position="1"/>
        <end position="19"/>
    </location>
</feature>
<evidence type="ECO:0000256" key="2">
    <source>
        <dbReference type="SAM" id="SignalP"/>
    </source>
</evidence>